<gene>
    <name evidence="9" type="ORF">PNAL_LOCUS7285</name>
</gene>
<evidence type="ECO:0000256" key="3">
    <source>
        <dbReference type="ARBA" id="ARBA00022679"/>
    </source>
</evidence>
<dbReference type="PANTHER" id="PTHR47634:SF9">
    <property type="entry name" value="PROTEIN KINASE DOMAIN-CONTAINING PROTEIN-RELATED"/>
    <property type="match status" value="1"/>
</dbReference>
<protein>
    <recommendedName>
        <fullName evidence="1">non-specific serine/threonine protein kinase</fullName>
        <ecNumber evidence="1">2.7.11.1</ecNumber>
    </recommendedName>
</protein>
<dbReference type="GO" id="GO:0000245">
    <property type="term" value="P:spliceosomal complex assembly"/>
    <property type="evidence" value="ECO:0007669"/>
    <property type="project" value="TreeGrafter"/>
</dbReference>
<dbReference type="EC" id="2.7.11.1" evidence="1"/>
<evidence type="ECO:0000256" key="2">
    <source>
        <dbReference type="ARBA" id="ARBA00022527"/>
    </source>
</evidence>
<comment type="caution">
    <text evidence="9">The sequence shown here is derived from an EMBL/GenBank/DDBJ whole genome shotgun (WGS) entry which is preliminary data.</text>
</comment>
<evidence type="ECO:0000256" key="4">
    <source>
        <dbReference type="ARBA" id="ARBA00022741"/>
    </source>
</evidence>
<evidence type="ECO:0000256" key="7">
    <source>
        <dbReference type="ARBA" id="ARBA00047899"/>
    </source>
</evidence>
<evidence type="ECO:0000313" key="9">
    <source>
        <dbReference type="EMBL" id="CAG8193772.1"/>
    </source>
</evidence>
<evidence type="ECO:0000256" key="1">
    <source>
        <dbReference type="ARBA" id="ARBA00012513"/>
    </source>
</evidence>
<dbReference type="GO" id="GO:0005524">
    <property type="term" value="F:ATP binding"/>
    <property type="evidence" value="ECO:0007669"/>
    <property type="project" value="UniProtKB-KW"/>
</dbReference>
<reference evidence="9" key="1">
    <citation type="submission" date="2021-07" db="EMBL/GenBank/DDBJ databases">
        <authorList>
            <person name="Branca A.L. A."/>
        </authorList>
    </citation>
    <scope>NUCLEOTIDE SEQUENCE</scope>
</reference>
<dbReference type="OrthoDB" id="3936150at2759"/>
<evidence type="ECO:0000313" key="10">
    <source>
        <dbReference type="Proteomes" id="UP001153461"/>
    </source>
</evidence>
<dbReference type="EMBL" id="CAJVNV010000432">
    <property type="protein sequence ID" value="CAG8193772.1"/>
    <property type="molecule type" value="Genomic_DNA"/>
</dbReference>
<proteinExistence type="predicted"/>
<dbReference type="InterPro" id="IPR011009">
    <property type="entry name" value="Kinase-like_dom_sf"/>
</dbReference>
<organism evidence="9 10">
    <name type="scientific">Penicillium nalgiovense</name>
    <dbReference type="NCBI Taxonomy" id="60175"/>
    <lineage>
        <taxon>Eukaryota</taxon>
        <taxon>Fungi</taxon>
        <taxon>Dikarya</taxon>
        <taxon>Ascomycota</taxon>
        <taxon>Pezizomycotina</taxon>
        <taxon>Eurotiomycetes</taxon>
        <taxon>Eurotiomycetidae</taxon>
        <taxon>Eurotiales</taxon>
        <taxon>Aspergillaceae</taxon>
        <taxon>Penicillium</taxon>
    </lineage>
</organism>
<comment type="catalytic activity">
    <reaction evidence="8">
        <text>L-seryl-[protein] + ATP = O-phospho-L-seryl-[protein] + ADP + H(+)</text>
        <dbReference type="Rhea" id="RHEA:17989"/>
        <dbReference type="Rhea" id="RHEA-COMP:9863"/>
        <dbReference type="Rhea" id="RHEA-COMP:11604"/>
        <dbReference type="ChEBI" id="CHEBI:15378"/>
        <dbReference type="ChEBI" id="CHEBI:29999"/>
        <dbReference type="ChEBI" id="CHEBI:30616"/>
        <dbReference type="ChEBI" id="CHEBI:83421"/>
        <dbReference type="ChEBI" id="CHEBI:456216"/>
        <dbReference type="EC" id="2.7.11.1"/>
    </reaction>
</comment>
<dbReference type="Gene3D" id="3.30.200.20">
    <property type="entry name" value="Phosphorylase Kinase, domain 1"/>
    <property type="match status" value="1"/>
</dbReference>
<evidence type="ECO:0000256" key="8">
    <source>
        <dbReference type="ARBA" id="ARBA00048679"/>
    </source>
</evidence>
<evidence type="ECO:0000256" key="6">
    <source>
        <dbReference type="ARBA" id="ARBA00022840"/>
    </source>
</evidence>
<dbReference type="GO" id="GO:0004674">
    <property type="term" value="F:protein serine/threonine kinase activity"/>
    <property type="evidence" value="ECO:0007669"/>
    <property type="project" value="UniProtKB-KW"/>
</dbReference>
<keyword evidence="6" id="KW-0067">ATP-binding</keyword>
<name>A0A9W4HY10_PENNA</name>
<keyword evidence="3" id="KW-0808">Transferase</keyword>
<dbReference type="Proteomes" id="UP001153461">
    <property type="component" value="Unassembled WGS sequence"/>
</dbReference>
<keyword evidence="4" id="KW-0547">Nucleotide-binding</keyword>
<keyword evidence="2" id="KW-0723">Serine/threonine-protein kinase</keyword>
<keyword evidence="5" id="KW-0418">Kinase</keyword>
<dbReference type="PANTHER" id="PTHR47634">
    <property type="entry name" value="PROTEIN KINASE DOMAIN-CONTAINING PROTEIN-RELATED"/>
    <property type="match status" value="1"/>
</dbReference>
<comment type="catalytic activity">
    <reaction evidence="7">
        <text>L-threonyl-[protein] + ATP = O-phospho-L-threonyl-[protein] + ADP + H(+)</text>
        <dbReference type="Rhea" id="RHEA:46608"/>
        <dbReference type="Rhea" id="RHEA-COMP:11060"/>
        <dbReference type="Rhea" id="RHEA-COMP:11605"/>
        <dbReference type="ChEBI" id="CHEBI:15378"/>
        <dbReference type="ChEBI" id="CHEBI:30013"/>
        <dbReference type="ChEBI" id="CHEBI:30616"/>
        <dbReference type="ChEBI" id="CHEBI:61977"/>
        <dbReference type="ChEBI" id="CHEBI:456216"/>
        <dbReference type="EC" id="2.7.11.1"/>
    </reaction>
</comment>
<dbReference type="SUPFAM" id="SSF56112">
    <property type="entry name" value="Protein kinase-like (PK-like)"/>
    <property type="match status" value="1"/>
</dbReference>
<dbReference type="GO" id="GO:0050684">
    <property type="term" value="P:regulation of mRNA processing"/>
    <property type="evidence" value="ECO:0007669"/>
    <property type="project" value="TreeGrafter"/>
</dbReference>
<dbReference type="InterPro" id="IPR051334">
    <property type="entry name" value="SRPK"/>
</dbReference>
<accession>A0A9W4HY10</accession>
<sequence>MRSLVRASLNARLGANITRTQPGINPAYRIPWGALPTTTFQSRPSSTLDPVSTKEKPRSFPIEGYPIIKADQPAEEELLFDYSAYRYYPVHIGKIFQDRYQVCSKLGWGSCSTTWLARDLKFVYIHDSVFHRKLLFYKYITLYISSDHLGRENIRRFYDSFTVTGLDSGHIVLV</sequence>
<evidence type="ECO:0000256" key="5">
    <source>
        <dbReference type="ARBA" id="ARBA00022777"/>
    </source>
</evidence>
<dbReference type="AlphaFoldDB" id="A0A9W4HY10"/>